<keyword evidence="6" id="KW-1185">Reference proteome</keyword>
<dbReference type="SUPFAM" id="SSF140931">
    <property type="entry name" value="Fic-like"/>
    <property type="match status" value="1"/>
</dbReference>
<dbReference type="AlphaFoldDB" id="H0E6A3"/>
<gene>
    <name evidence="5" type="ORF">PAI11_23530</name>
</gene>
<comment type="caution">
    <text evidence="5">The sequence shown here is derived from an EMBL/GenBank/DDBJ whole genome shotgun (WGS) entry which is preliminary data.</text>
</comment>
<evidence type="ECO:0000259" key="4">
    <source>
        <dbReference type="PROSITE" id="PS51459"/>
    </source>
</evidence>
<dbReference type="RefSeq" id="WP_007575196.1">
    <property type="nucleotide sequence ID" value="NZ_AGUD01000201.1"/>
</dbReference>
<dbReference type="GO" id="GO:0005524">
    <property type="term" value="F:ATP binding"/>
    <property type="evidence" value="ECO:0007669"/>
    <property type="project" value="UniProtKB-KW"/>
</dbReference>
<evidence type="ECO:0000313" key="5">
    <source>
        <dbReference type="EMBL" id="EHN10801.1"/>
    </source>
</evidence>
<dbReference type="OrthoDB" id="9813719at2"/>
<feature type="active site" evidence="1">
    <location>
        <position position="224"/>
    </location>
</feature>
<dbReference type="InterPro" id="IPR003812">
    <property type="entry name" value="Fido"/>
</dbReference>
<dbReference type="Pfam" id="PF13784">
    <property type="entry name" value="Fic_N"/>
    <property type="match status" value="1"/>
</dbReference>
<feature type="region of interest" description="Disordered" evidence="3">
    <location>
        <begin position="404"/>
        <end position="426"/>
    </location>
</feature>
<dbReference type="EMBL" id="AGUD01000201">
    <property type="protein sequence ID" value="EHN10801.1"/>
    <property type="molecule type" value="Genomic_DNA"/>
</dbReference>
<reference evidence="5 6" key="1">
    <citation type="journal article" date="2013" name="Biodegradation">
        <title>Quantitative proteomic analysis of ibuprofen-degrading Patulibacter sp. strain I11.</title>
        <authorList>
            <person name="Almeida B."/>
            <person name="Kjeldal H."/>
            <person name="Lolas I."/>
            <person name="Knudsen A.D."/>
            <person name="Carvalho G."/>
            <person name="Nielsen K.L."/>
            <person name="Barreto Crespo M.T."/>
            <person name="Stensballe A."/>
            <person name="Nielsen J.L."/>
        </authorList>
    </citation>
    <scope>NUCLEOTIDE SEQUENCE [LARGE SCALE GENOMIC DNA]</scope>
    <source>
        <strain evidence="5 6">I11</strain>
    </source>
</reference>
<protein>
    <recommendedName>
        <fullName evidence="4">Fido domain-containing protein</fullName>
    </recommendedName>
</protein>
<dbReference type="PATRIC" id="fig|1097667.3.peg.2334"/>
<dbReference type="Proteomes" id="UP000005143">
    <property type="component" value="Unassembled WGS sequence"/>
</dbReference>
<accession>H0E6A3</accession>
<evidence type="ECO:0000313" key="6">
    <source>
        <dbReference type="Proteomes" id="UP000005143"/>
    </source>
</evidence>
<feature type="domain" description="Fido" evidence="4">
    <location>
        <begin position="139"/>
        <end position="294"/>
    </location>
</feature>
<dbReference type="InterPro" id="IPR040198">
    <property type="entry name" value="Fido_containing"/>
</dbReference>
<dbReference type="InterPro" id="IPR025758">
    <property type="entry name" value="Fic/DOC_N"/>
</dbReference>
<dbReference type="PANTHER" id="PTHR13504:SF38">
    <property type="entry name" value="FIDO DOMAIN-CONTAINING PROTEIN"/>
    <property type="match status" value="1"/>
</dbReference>
<evidence type="ECO:0000256" key="2">
    <source>
        <dbReference type="PIRSR" id="PIRSR640198-2"/>
    </source>
</evidence>
<dbReference type="PROSITE" id="PS51459">
    <property type="entry name" value="FIDO"/>
    <property type="match status" value="1"/>
</dbReference>
<organism evidence="5 6">
    <name type="scientific">Patulibacter medicamentivorans</name>
    <dbReference type="NCBI Taxonomy" id="1097667"/>
    <lineage>
        <taxon>Bacteria</taxon>
        <taxon>Bacillati</taxon>
        <taxon>Actinomycetota</taxon>
        <taxon>Thermoleophilia</taxon>
        <taxon>Solirubrobacterales</taxon>
        <taxon>Patulibacteraceae</taxon>
        <taxon>Patulibacter</taxon>
    </lineage>
</organism>
<dbReference type="InterPro" id="IPR036597">
    <property type="entry name" value="Fido-like_dom_sf"/>
</dbReference>
<dbReference type="Gene3D" id="1.10.3290.10">
    <property type="entry name" value="Fido-like domain"/>
    <property type="match status" value="1"/>
</dbReference>
<evidence type="ECO:0000256" key="3">
    <source>
        <dbReference type="SAM" id="MobiDB-lite"/>
    </source>
</evidence>
<keyword evidence="2" id="KW-0547">Nucleotide-binding</keyword>
<dbReference type="Pfam" id="PF02661">
    <property type="entry name" value="Fic"/>
    <property type="match status" value="1"/>
</dbReference>
<dbReference type="PANTHER" id="PTHR13504">
    <property type="entry name" value="FIDO DOMAIN-CONTAINING PROTEIN DDB_G0283145"/>
    <property type="match status" value="1"/>
</dbReference>
<evidence type="ECO:0000256" key="1">
    <source>
        <dbReference type="PIRSR" id="PIRSR640198-1"/>
    </source>
</evidence>
<feature type="binding site" evidence="2">
    <location>
        <begin position="228"/>
        <end position="235"/>
    </location>
    <ligand>
        <name>ATP</name>
        <dbReference type="ChEBI" id="CHEBI:30616"/>
    </ligand>
</feature>
<keyword evidence="2" id="KW-0067">ATP-binding</keyword>
<sequence>MADLLKARWEPTQSSGLSRKARQGCEYGAYLPDPLVGREFSLDGGTAADVADAERAIAGLNAGARALVDAEAIARLLLRAEAVASSTIEGLQIGGRRLLRAQLARDTDGGADDVGAVEILNNVDAMRWAVSTLTARDRIAVDDLLQIHDRLLAGTTLESHGGRMREEQNWIGGSDFHPCRAAFVPPPPEHVPMLLEDLCAFLAEDSVPAVVQAAIAHAQFETIHPFIDGNGRTGRALVHVVLRRRGLAPHVVLPLSLVLATWSADYVDGLTATRYLGDPAAPEAAAGLNRWISLFAAACRRAVTDAEAYEARVTEIAERWRARLGGVRSGSSVDRLIDALPGAPIVTVKSAAALTGRSVQAVNEAIPRLLAAGVLRQTSVGARNRAFEAPELIESFNALERQLASPDGDTRVSRPPRSVPARLDRR</sequence>
<name>H0E6A3_9ACTN</name>
<proteinExistence type="predicted"/>